<proteinExistence type="predicted"/>
<accession>A0ABR4PK20</accession>
<protein>
    <submittedName>
        <fullName evidence="1">Uncharacterized protein</fullName>
    </submittedName>
</protein>
<evidence type="ECO:0000313" key="2">
    <source>
        <dbReference type="Proteomes" id="UP001629113"/>
    </source>
</evidence>
<gene>
    <name evidence="1" type="ORF">PVAG01_05425</name>
</gene>
<dbReference type="EMBL" id="JBFCZG010000004">
    <property type="protein sequence ID" value="KAL3423678.1"/>
    <property type="molecule type" value="Genomic_DNA"/>
</dbReference>
<comment type="caution">
    <text evidence="1">The sequence shown here is derived from an EMBL/GenBank/DDBJ whole genome shotgun (WGS) entry which is preliminary data.</text>
</comment>
<keyword evidence="2" id="KW-1185">Reference proteome</keyword>
<evidence type="ECO:0000313" key="1">
    <source>
        <dbReference type="EMBL" id="KAL3423678.1"/>
    </source>
</evidence>
<sequence length="126" mass="14633">MRDARFYTLVMQISDRISPTEPKFESRLDSIMEERSSLSLERFEHQAYKILRAGSRELFQDESQQLDFLLALDKQHTVEGFEALLSDCVPALIDKLRGQSSDPRQRSLADACPSRVRTTFGYSWRD</sequence>
<reference evidence="1 2" key="1">
    <citation type="submission" date="2024-06" db="EMBL/GenBank/DDBJ databases">
        <title>Complete genome of Phlyctema vagabunda strain 19-DSS-EL-015.</title>
        <authorList>
            <person name="Fiorenzani C."/>
        </authorList>
    </citation>
    <scope>NUCLEOTIDE SEQUENCE [LARGE SCALE GENOMIC DNA]</scope>
    <source>
        <strain evidence="1 2">19-DSS-EL-015</strain>
    </source>
</reference>
<dbReference type="Proteomes" id="UP001629113">
    <property type="component" value="Unassembled WGS sequence"/>
</dbReference>
<name>A0ABR4PK20_9HELO</name>
<organism evidence="1 2">
    <name type="scientific">Phlyctema vagabunda</name>
    <dbReference type="NCBI Taxonomy" id="108571"/>
    <lineage>
        <taxon>Eukaryota</taxon>
        <taxon>Fungi</taxon>
        <taxon>Dikarya</taxon>
        <taxon>Ascomycota</taxon>
        <taxon>Pezizomycotina</taxon>
        <taxon>Leotiomycetes</taxon>
        <taxon>Helotiales</taxon>
        <taxon>Dermateaceae</taxon>
        <taxon>Phlyctema</taxon>
    </lineage>
</organism>